<keyword evidence="3" id="KW-1185">Reference proteome</keyword>
<organism evidence="2 3">
    <name type="scientific">Candidatus Nitrospira nitrificans</name>
    <dbReference type="NCBI Taxonomy" id="1742973"/>
    <lineage>
        <taxon>Bacteria</taxon>
        <taxon>Pseudomonadati</taxon>
        <taxon>Nitrospirota</taxon>
        <taxon>Nitrospiria</taxon>
        <taxon>Nitrospirales</taxon>
        <taxon>Nitrospiraceae</taxon>
        <taxon>Nitrospira</taxon>
    </lineage>
</organism>
<gene>
    <name evidence="2" type="ORF">COMA2_60097</name>
</gene>
<dbReference type="PROSITE" id="PS51832">
    <property type="entry name" value="HD_GYP"/>
    <property type="match status" value="1"/>
</dbReference>
<evidence type="ECO:0000313" key="3">
    <source>
        <dbReference type="Proteomes" id="UP000198736"/>
    </source>
</evidence>
<dbReference type="PANTHER" id="PTHR43155">
    <property type="entry name" value="CYCLIC DI-GMP PHOSPHODIESTERASE PA4108-RELATED"/>
    <property type="match status" value="1"/>
</dbReference>
<dbReference type="InterPro" id="IPR003607">
    <property type="entry name" value="HD/PDEase_dom"/>
</dbReference>
<dbReference type="Gene3D" id="1.10.3210.10">
    <property type="entry name" value="Hypothetical protein af1432"/>
    <property type="match status" value="1"/>
</dbReference>
<dbReference type="EMBL" id="CZPZ01000033">
    <property type="protein sequence ID" value="CUS39009.1"/>
    <property type="molecule type" value="Genomic_DNA"/>
</dbReference>
<dbReference type="SUPFAM" id="SSF109604">
    <property type="entry name" value="HD-domain/PDEase-like"/>
    <property type="match status" value="1"/>
</dbReference>
<name>A0A0S4LN53_9BACT</name>
<accession>A0A0S4LN53</accession>
<dbReference type="PANTHER" id="PTHR43155:SF2">
    <property type="entry name" value="CYCLIC DI-GMP PHOSPHODIESTERASE PA4108"/>
    <property type="match status" value="1"/>
</dbReference>
<proteinExistence type="predicted"/>
<dbReference type="AlphaFoldDB" id="A0A0S4LN53"/>
<sequence>MTNWYHEAEQAVGEVASAVQEHRSISVARLEDLAGDVVASLQHNDELVVEALAGPPGPPLITNLINVAILGTKVGIGLGYYGDELHQLALAGFVHDIGLFAVPKSVITKSGRLTQEERALVERHPELGYQVVAKCGPPYHWLAQLTRQAHERFNGQGYPNRLTGREISEMAMIVGVVDVFDALVSERPYRRRLLPHEAVKELLVAERRAFPREILKALVEQLSVYPLGTTVRLTTGERGAVAKVNSSYPLRPIVRLDDQQEQGGDRSHEIDLSRAPLVSIAEILHPPMVGRITFSEASPQAAPSAAPPAVSDSFTSLLESLDAVVLTLQGAVNAKRAS</sequence>
<dbReference type="STRING" id="1742973.COMA2_60097"/>
<dbReference type="CDD" id="cd00077">
    <property type="entry name" value="HDc"/>
    <property type="match status" value="1"/>
</dbReference>
<dbReference type="SMART" id="SM00471">
    <property type="entry name" value="HDc"/>
    <property type="match status" value="1"/>
</dbReference>
<evidence type="ECO:0000313" key="2">
    <source>
        <dbReference type="EMBL" id="CUS39009.1"/>
    </source>
</evidence>
<dbReference type="Pfam" id="PF13487">
    <property type="entry name" value="HD_5"/>
    <property type="match status" value="1"/>
</dbReference>
<dbReference type="Proteomes" id="UP000198736">
    <property type="component" value="Unassembled WGS sequence"/>
</dbReference>
<protein>
    <recommendedName>
        <fullName evidence="1">HD-GYP domain-containing protein</fullName>
    </recommendedName>
</protein>
<evidence type="ECO:0000259" key="1">
    <source>
        <dbReference type="PROSITE" id="PS51832"/>
    </source>
</evidence>
<reference evidence="3" key="1">
    <citation type="submission" date="2015-10" db="EMBL/GenBank/DDBJ databases">
        <authorList>
            <person name="Luecker S."/>
            <person name="Luecker S."/>
        </authorList>
    </citation>
    <scope>NUCLEOTIDE SEQUENCE [LARGE SCALE GENOMIC DNA]</scope>
</reference>
<feature type="domain" description="HD-GYP" evidence="1">
    <location>
        <begin position="38"/>
        <end position="234"/>
    </location>
</feature>
<dbReference type="InterPro" id="IPR037522">
    <property type="entry name" value="HD_GYP_dom"/>
</dbReference>